<dbReference type="Pfam" id="PF00644">
    <property type="entry name" value="PARP"/>
    <property type="match status" value="1"/>
</dbReference>
<evidence type="ECO:0000256" key="5">
    <source>
        <dbReference type="ARBA" id="ARBA00033987"/>
    </source>
</evidence>
<dbReference type="Gene3D" id="3.90.228.10">
    <property type="match status" value="1"/>
</dbReference>
<dbReference type="GO" id="GO:0003950">
    <property type="term" value="F:NAD+ poly-ADP-ribosyltransferase activity"/>
    <property type="evidence" value="ECO:0007669"/>
    <property type="project" value="UniProtKB-EC"/>
</dbReference>
<keyword evidence="4" id="KW-0520">NAD</keyword>
<dbReference type="InterPro" id="IPR012317">
    <property type="entry name" value="Poly(ADP-ribose)pol_cat_dom"/>
</dbReference>
<dbReference type="PANTHER" id="PTHR10459">
    <property type="entry name" value="DNA LIGASE"/>
    <property type="match status" value="1"/>
</dbReference>
<dbReference type="Proteomes" id="UP000887574">
    <property type="component" value="Unplaced"/>
</dbReference>
<keyword evidence="7" id="KW-1185">Reference proteome</keyword>
<dbReference type="InterPro" id="IPR050800">
    <property type="entry name" value="ARTD/PARP"/>
</dbReference>
<name>A0A915EH78_9BILA</name>
<evidence type="ECO:0000256" key="3">
    <source>
        <dbReference type="ARBA" id="ARBA00022679"/>
    </source>
</evidence>
<dbReference type="GO" id="GO:0006302">
    <property type="term" value="P:double-strand break repair"/>
    <property type="evidence" value="ECO:0007669"/>
    <property type="project" value="TreeGrafter"/>
</dbReference>
<feature type="domain" description="PARP catalytic" evidence="6">
    <location>
        <begin position="8"/>
        <end position="81"/>
    </location>
</feature>
<dbReference type="WBParaSite" id="jg6647">
    <property type="protein sequence ID" value="jg6647"/>
    <property type="gene ID" value="jg6647"/>
</dbReference>
<evidence type="ECO:0000256" key="1">
    <source>
        <dbReference type="ARBA" id="ARBA00012020"/>
    </source>
</evidence>
<dbReference type="GO" id="GO:1990404">
    <property type="term" value="F:NAD+-protein mono-ADP-ribosyltransferase activity"/>
    <property type="evidence" value="ECO:0007669"/>
    <property type="project" value="TreeGrafter"/>
</dbReference>
<dbReference type="PANTHER" id="PTHR10459:SF60">
    <property type="entry name" value="POLY [ADP-RIBOSE] POLYMERASE 2"/>
    <property type="match status" value="1"/>
</dbReference>
<dbReference type="SUPFAM" id="SSF56399">
    <property type="entry name" value="ADP-ribosylation"/>
    <property type="match status" value="1"/>
</dbReference>
<keyword evidence="3" id="KW-0808">Transferase</keyword>
<proteinExistence type="predicted"/>
<keyword evidence="2" id="KW-0328">Glycosyltransferase</keyword>
<sequence length="172" mass="19747">MKVVDKQSEEFALIEKYAENTRDARLDSYKLDIVNLDRVYEAEKSKGDTGNTYLLWHGPRISNYVVIFKQAIPITPPEAPVVTFFLCHVLKYVSMRVNCDDQFRCFSNMQMVVNCLTGRKEEKDAVASISRIVCQWISCQDSDFGSRSKSDGIEFKSPVTRDGECDLQRVLR</sequence>
<evidence type="ECO:0000259" key="6">
    <source>
        <dbReference type="Pfam" id="PF00644"/>
    </source>
</evidence>
<dbReference type="GO" id="GO:0070212">
    <property type="term" value="P:protein poly-ADP-ribosylation"/>
    <property type="evidence" value="ECO:0007669"/>
    <property type="project" value="TreeGrafter"/>
</dbReference>
<comment type="catalytic activity">
    <reaction evidence="5">
        <text>NAD(+) + (ADP-D-ribosyl)n-acceptor = nicotinamide + (ADP-D-ribosyl)n+1-acceptor + H(+).</text>
        <dbReference type="EC" id="2.4.2.30"/>
    </reaction>
</comment>
<organism evidence="7 8">
    <name type="scientific">Ditylenchus dipsaci</name>
    <dbReference type="NCBI Taxonomy" id="166011"/>
    <lineage>
        <taxon>Eukaryota</taxon>
        <taxon>Metazoa</taxon>
        <taxon>Ecdysozoa</taxon>
        <taxon>Nematoda</taxon>
        <taxon>Chromadorea</taxon>
        <taxon>Rhabditida</taxon>
        <taxon>Tylenchina</taxon>
        <taxon>Tylenchomorpha</taxon>
        <taxon>Sphaerularioidea</taxon>
        <taxon>Anguinidae</taxon>
        <taxon>Anguininae</taxon>
        <taxon>Ditylenchus</taxon>
    </lineage>
</organism>
<reference evidence="8" key="1">
    <citation type="submission" date="2022-11" db="UniProtKB">
        <authorList>
            <consortium name="WormBaseParasite"/>
        </authorList>
    </citation>
    <scope>IDENTIFICATION</scope>
</reference>
<accession>A0A915EH78</accession>
<dbReference type="AlphaFoldDB" id="A0A915EH78"/>
<evidence type="ECO:0000256" key="4">
    <source>
        <dbReference type="ARBA" id="ARBA00023027"/>
    </source>
</evidence>
<evidence type="ECO:0000313" key="7">
    <source>
        <dbReference type="Proteomes" id="UP000887574"/>
    </source>
</evidence>
<evidence type="ECO:0000256" key="2">
    <source>
        <dbReference type="ARBA" id="ARBA00022676"/>
    </source>
</evidence>
<evidence type="ECO:0000313" key="8">
    <source>
        <dbReference type="WBParaSite" id="jg6647"/>
    </source>
</evidence>
<protein>
    <recommendedName>
        <fullName evidence="1">NAD(+) ADP-ribosyltransferase</fullName>
        <ecNumber evidence="1">2.4.2.30</ecNumber>
    </recommendedName>
</protein>
<dbReference type="EC" id="2.4.2.30" evidence="1"/>
<dbReference type="GO" id="GO:0005730">
    <property type="term" value="C:nucleolus"/>
    <property type="evidence" value="ECO:0007669"/>
    <property type="project" value="TreeGrafter"/>
</dbReference>